<dbReference type="RefSeq" id="WP_302722080.1">
    <property type="nucleotide sequence ID" value="NZ_JAULRU010000428.1"/>
</dbReference>
<dbReference type="InterPro" id="IPR009057">
    <property type="entry name" value="Homeodomain-like_sf"/>
</dbReference>
<reference evidence="6 7" key="1">
    <citation type="submission" date="2023-11" db="EMBL/GenBank/DDBJ databases">
        <title>Gilvimarinus fulvus sp. nov., isolated from the surface of Kelp.</title>
        <authorList>
            <person name="Sun Y.Y."/>
            <person name="Gong Y."/>
            <person name="Du Z.J."/>
        </authorList>
    </citation>
    <scope>NUCLEOTIDE SEQUENCE [LARGE SCALE GENOMIC DNA]</scope>
    <source>
        <strain evidence="6 7">SDUM040013</strain>
    </source>
</reference>
<dbReference type="SUPFAM" id="SSF46689">
    <property type="entry name" value="Homeodomain-like"/>
    <property type="match status" value="1"/>
</dbReference>
<keyword evidence="1" id="KW-0805">Transcription regulation</keyword>
<dbReference type="InterPro" id="IPR036271">
    <property type="entry name" value="Tet_transcr_reg_TetR-rel_C_sf"/>
</dbReference>
<dbReference type="Proteomes" id="UP001273505">
    <property type="component" value="Unassembled WGS sequence"/>
</dbReference>
<dbReference type="PRINTS" id="PR00455">
    <property type="entry name" value="HTHTETR"/>
</dbReference>
<evidence type="ECO:0000259" key="5">
    <source>
        <dbReference type="PROSITE" id="PS50977"/>
    </source>
</evidence>
<evidence type="ECO:0000256" key="4">
    <source>
        <dbReference type="PROSITE-ProRule" id="PRU00335"/>
    </source>
</evidence>
<name>A0ABU4S3N6_9GAMM</name>
<dbReference type="SUPFAM" id="SSF48498">
    <property type="entry name" value="Tetracyclin repressor-like, C-terminal domain"/>
    <property type="match status" value="1"/>
</dbReference>
<feature type="domain" description="HTH tetR-type" evidence="5">
    <location>
        <begin position="4"/>
        <end position="64"/>
    </location>
</feature>
<evidence type="ECO:0000256" key="1">
    <source>
        <dbReference type="ARBA" id="ARBA00023015"/>
    </source>
</evidence>
<dbReference type="Pfam" id="PF00440">
    <property type="entry name" value="TetR_N"/>
    <property type="match status" value="1"/>
</dbReference>
<keyword evidence="3" id="KW-0804">Transcription</keyword>
<keyword evidence="2 4" id="KW-0238">DNA-binding</keyword>
<feature type="DNA-binding region" description="H-T-H motif" evidence="4">
    <location>
        <begin position="27"/>
        <end position="46"/>
    </location>
</feature>
<sequence>MSTDNSRNQILDAAQTLFYQRGFHATSISDIANKAGVFKGNLAYYFKSKQSLLQAVADNRLAQLEETLAGFANFATPRERLSAFIGMVEDTRKNLARHGCPMGSLSTEIGKTSLPKEHTRALLDYCLNWLHGEFNKIEPKSAKQHAETLLAMAQGTALLAHNFNNEELVRRQCQAMHQWLRVITD</sequence>
<dbReference type="PANTHER" id="PTHR47506:SF7">
    <property type="entry name" value="TRANSCRIPTIONAL REGULATORY PROTEIN"/>
    <property type="match status" value="1"/>
</dbReference>
<dbReference type="PROSITE" id="PS50977">
    <property type="entry name" value="HTH_TETR_2"/>
    <property type="match status" value="1"/>
</dbReference>
<dbReference type="Gene3D" id="1.10.357.10">
    <property type="entry name" value="Tetracycline Repressor, domain 2"/>
    <property type="match status" value="1"/>
</dbReference>
<evidence type="ECO:0000313" key="7">
    <source>
        <dbReference type="Proteomes" id="UP001273505"/>
    </source>
</evidence>
<evidence type="ECO:0000256" key="3">
    <source>
        <dbReference type="ARBA" id="ARBA00023163"/>
    </source>
</evidence>
<accession>A0ABU4S3N6</accession>
<comment type="caution">
    <text evidence="6">The sequence shown here is derived from an EMBL/GenBank/DDBJ whole genome shotgun (WGS) entry which is preliminary data.</text>
</comment>
<evidence type="ECO:0000313" key="6">
    <source>
        <dbReference type="EMBL" id="MDX6851151.1"/>
    </source>
</evidence>
<dbReference type="InterPro" id="IPR001647">
    <property type="entry name" value="HTH_TetR"/>
</dbReference>
<protein>
    <submittedName>
        <fullName evidence="6">TetR family transcriptional regulator</fullName>
    </submittedName>
</protein>
<dbReference type="PANTHER" id="PTHR47506">
    <property type="entry name" value="TRANSCRIPTIONAL REGULATORY PROTEIN"/>
    <property type="match status" value="1"/>
</dbReference>
<keyword evidence="7" id="KW-1185">Reference proteome</keyword>
<evidence type="ECO:0000256" key="2">
    <source>
        <dbReference type="ARBA" id="ARBA00023125"/>
    </source>
</evidence>
<dbReference type="EMBL" id="JAXAFO010000041">
    <property type="protein sequence ID" value="MDX6851151.1"/>
    <property type="molecule type" value="Genomic_DNA"/>
</dbReference>
<proteinExistence type="predicted"/>
<gene>
    <name evidence="6" type="ORF">SCD92_17365</name>
</gene>
<organism evidence="6 7">
    <name type="scientific">Gilvimarinus gilvus</name>
    <dbReference type="NCBI Taxonomy" id="3058038"/>
    <lineage>
        <taxon>Bacteria</taxon>
        <taxon>Pseudomonadati</taxon>
        <taxon>Pseudomonadota</taxon>
        <taxon>Gammaproteobacteria</taxon>
        <taxon>Cellvibrionales</taxon>
        <taxon>Cellvibrionaceae</taxon>
        <taxon>Gilvimarinus</taxon>
    </lineage>
</organism>